<evidence type="ECO:0000256" key="1">
    <source>
        <dbReference type="ARBA" id="ARBA00012202"/>
    </source>
</evidence>
<dbReference type="CDD" id="cd00082">
    <property type="entry name" value="HisKA"/>
    <property type="match status" value="1"/>
</dbReference>
<feature type="compositionally biased region" description="Basic and acidic residues" evidence="8">
    <location>
        <begin position="725"/>
        <end position="734"/>
    </location>
</feature>
<dbReference type="SUPFAM" id="SSF52172">
    <property type="entry name" value="CheY-like"/>
    <property type="match status" value="1"/>
</dbReference>
<dbReference type="GO" id="GO:0004383">
    <property type="term" value="F:guanylate cyclase activity"/>
    <property type="evidence" value="ECO:0007669"/>
    <property type="project" value="UniProtKB-EC"/>
</dbReference>
<proteinExistence type="predicted"/>
<dbReference type="SMART" id="SM00448">
    <property type="entry name" value="REC"/>
    <property type="match status" value="1"/>
</dbReference>
<dbReference type="Proteomes" id="UP000198406">
    <property type="component" value="Unassembled WGS sequence"/>
</dbReference>
<evidence type="ECO:0000256" key="2">
    <source>
        <dbReference type="ARBA" id="ARBA00022553"/>
    </source>
</evidence>
<dbReference type="EMBL" id="BDSP01000209">
    <property type="protein sequence ID" value="GAX24471.1"/>
    <property type="molecule type" value="Genomic_DNA"/>
</dbReference>
<evidence type="ECO:0000256" key="7">
    <source>
        <dbReference type="SAM" id="Coils"/>
    </source>
</evidence>
<dbReference type="SUPFAM" id="SSF55874">
    <property type="entry name" value="ATPase domain of HSP90 chaperone/DNA topoisomerase II/histidine kinase"/>
    <property type="match status" value="1"/>
</dbReference>
<feature type="compositionally biased region" description="Polar residues" evidence="8">
    <location>
        <begin position="252"/>
        <end position="262"/>
    </location>
</feature>
<dbReference type="InterPro" id="IPR036097">
    <property type="entry name" value="HisK_dim/P_sf"/>
</dbReference>
<feature type="region of interest" description="Disordered" evidence="8">
    <location>
        <begin position="671"/>
        <end position="734"/>
    </location>
</feature>
<dbReference type="InterPro" id="IPR004358">
    <property type="entry name" value="Sig_transdc_His_kin-like_C"/>
</dbReference>
<reference evidence="11 12" key="1">
    <citation type="journal article" date="2015" name="Plant Cell">
        <title>Oil accumulation by the oleaginous diatom Fistulifera solaris as revealed by the genome and transcriptome.</title>
        <authorList>
            <person name="Tanaka T."/>
            <person name="Maeda Y."/>
            <person name="Veluchamy A."/>
            <person name="Tanaka M."/>
            <person name="Abida H."/>
            <person name="Marechal E."/>
            <person name="Bowler C."/>
            <person name="Muto M."/>
            <person name="Sunaga Y."/>
            <person name="Tanaka M."/>
            <person name="Yoshino T."/>
            <person name="Taniguchi T."/>
            <person name="Fukuda Y."/>
            <person name="Nemoto M."/>
            <person name="Matsumoto M."/>
            <person name="Wong P.S."/>
            <person name="Aburatani S."/>
            <person name="Fujibuchi W."/>
        </authorList>
    </citation>
    <scope>NUCLEOTIDE SEQUENCE [LARGE SCALE GENOMIC DNA]</scope>
    <source>
        <strain evidence="11 12">JPCC DA0580</strain>
    </source>
</reference>
<evidence type="ECO:0000256" key="6">
    <source>
        <dbReference type="PROSITE-ProRule" id="PRU00169"/>
    </source>
</evidence>
<feature type="domain" description="Histidine kinase" evidence="9">
    <location>
        <begin position="1048"/>
        <end position="1281"/>
    </location>
</feature>
<keyword evidence="5" id="KW-0141">cGMP biosynthesis</keyword>
<evidence type="ECO:0000256" key="5">
    <source>
        <dbReference type="ARBA" id="ARBA00023293"/>
    </source>
</evidence>
<feature type="compositionally biased region" description="Polar residues" evidence="8">
    <location>
        <begin position="470"/>
        <end position="483"/>
    </location>
</feature>
<dbReference type="Pfam" id="PF00512">
    <property type="entry name" value="HisKA"/>
    <property type="match status" value="1"/>
</dbReference>
<gene>
    <name evidence="11" type="ORF">FisN_2Hu040</name>
</gene>
<feature type="compositionally biased region" description="Polar residues" evidence="8">
    <location>
        <begin position="1"/>
        <end position="18"/>
    </location>
</feature>
<dbReference type="PRINTS" id="PR00344">
    <property type="entry name" value="BCTRLSENSOR"/>
</dbReference>
<keyword evidence="2 6" id="KW-0597">Phosphoprotein</keyword>
<feature type="region of interest" description="Disordered" evidence="8">
    <location>
        <begin position="634"/>
        <end position="653"/>
    </location>
</feature>
<feature type="coiled-coil region" evidence="7">
    <location>
        <begin position="1007"/>
        <end position="1034"/>
    </location>
</feature>
<dbReference type="PANTHER" id="PTHR45339">
    <property type="entry name" value="HYBRID SIGNAL TRANSDUCTION HISTIDINE KINASE J"/>
    <property type="match status" value="1"/>
</dbReference>
<feature type="modified residue" description="4-aspartylphosphate" evidence="6">
    <location>
        <position position="1548"/>
    </location>
</feature>
<dbReference type="Pfam" id="PF07701">
    <property type="entry name" value="HNOBA"/>
    <property type="match status" value="2"/>
</dbReference>
<dbReference type="Gene3D" id="3.30.565.10">
    <property type="entry name" value="Histidine kinase-like ATPase, C-terminal domain"/>
    <property type="match status" value="1"/>
</dbReference>
<evidence type="ECO:0000313" key="11">
    <source>
        <dbReference type="EMBL" id="GAX24471.1"/>
    </source>
</evidence>
<dbReference type="InterPro" id="IPR011006">
    <property type="entry name" value="CheY-like_superfamily"/>
</dbReference>
<dbReference type="EC" id="4.6.1.2" evidence="1"/>
<dbReference type="GO" id="GO:0000166">
    <property type="term" value="F:nucleotide binding"/>
    <property type="evidence" value="ECO:0007669"/>
    <property type="project" value="UniProtKB-KW"/>
</dbReference>
<dbReference type="Pfam" id="PF00072">
    <property type="entry name" value="Response_reg"/>
    <property type="match status" value="1"/>
</dbReference>
<dbReference type="InParanoid" id="A0A1Z5KEG5"/>
<evidence type="ECO:0000256" key="3">
    <source>
        <dbReference type="ARBA" id="ARBA00022741"/>
    </source>
</evidence>
<dbReference type="PANTHER" id="PTHR45339:SF1">
    <property type="entry name" value="HYBRID SIGNAL TRANSDUCTION HISTIDINE KINASE J"/>
    <property type="match status" value="1"/>
</dbReference>
<comment type="caution">
    <text evidence="11">The sequence shown here is derived from an EMBL/GenBank/DDBJ whole genome shotgun (WGS) entry which is preliminary data.</text>
</comment>
<feature type="region of interest" description="Disordered" evidence="8">
    <location>
        <begin position="470"/>
        <end position="528"/>
    </location>
</feature>
<feature type="region of interest" description="Disordered" evidence="8">
    <location>
        <begin position="1"/>
        <end position="30"/>
    </location>
</feature>
<dbReference type="GO" id="GO:0000155">
    <property type="term" value="F:phosphorelay sensor kinase activity"/>
    <property type="evidence" value="ECO:0007669"/>
    <property type="project" value="InterPro"/>
</dbReference>
<protein>
    <recommendedName>
        <fullName evidence="1">guanylate cyclase</fullName>
        <ecNumber evidence="1">4.6.1.2</ecNumber>
    </recommendedName>
</protein>
<keyword evidence="7" id="KW-0175">Coiled coil</keyword>
<evidence type="ECO:0000259" key="9">
    <source>
        <dbReference type="PROSITE" id="PS50109"/>
    </source>
</evidence>
<evidence type="ECO:0000256" key="8">
    <source>
        <dbReference type="SAM" id="MobiDB-lite"/>
    </source>
</evidence>
<dbReference type="InterPro" id="IPR003594">
    <property type="entry name" value="HATPase_dom"/>
</dbReference>
<dbReference type="PROSITE" id="PS50109">
    <property type="entry name" value="HIS_KIN"/>
    <property type="match status" value="1"/>
</dbReference>
<keyword evidence="3" id="KW-0547">Nucleotide-binding</keyword>
<dbReference type="Pfam" id="PF02518">
    <property type="entry name" value="HATPase_c"/>
    <property type="match status" value="1"/>
</dbReference>
<dbReference type="InterPro" id="IPR011645">
    <property type="entry name" value="HNOB_dom_associated"/>
</dbReference>
<organism evidence="11 12">
    <name type="scientific">Fistulifera solaris</name>
    <name type="common">Oleaginous diatom</name>
    <dbReference type="NCBI Taxonomy" id="1519565"/>
    <lineage>
        <taxon>Eukaryota</taxon>
        <taxon>Sar</taxon>
        <taxon>Stramenopiles</taxon>
        <taxon>Ochrophyta</taxon>
        <taxon>Bacillariophyta</taxon>
        <taxon>Bacillariophyceae</taxon>
        <taxon>Bacillariophycidae</taxon>
        <taxon>Naviculales</taxon>
        <taxon>Naviculaceae</taxon>
        <taxon>Fistulifera</taxon>
    </lineage>
</organism>
<dbReference type="Gene3D" id="1.10.287.130">
    <property type="match status" value="1"/>
</dbReference>
<feature type="region of interest" description="Disordered" evidence="8">
    <location>
        <begin position="246"/>
        <end position="274"/>
    </location>
</feature>
<evidence type="ECO:0000256" key="4">
    <source>
        <dbReference type="ARBA" id="ARBA00023012"/>
    </source>
</evidence>
<feature type="compositionally biased region" description="Polar residues" evidence="8">
    <location>
        <begin position="636"/>
        <end position="653"/>
    </location>
</feature>
<dbReference type="InterPro" id="IPR001789">
    <property type="entry name" value="Sig_transdc_resp-reg_receiver"/>
</dbReference>
<keyword evidence="12" id="KW-1185">Reference proteome</keyword>
<dbReference type="OrthoDB" id="47686at2759"/>
<keyword evidence="11" id="KW-0418">Kinase</keyword>
<accession>A0A1Z5KEG5</accession>
<dbReference type="SMART" id="SM00388">
    <property type="entry name" value="HisKA"/>
    <property type="match status" value="1"/>
</dbReference>
<evidence type="ECO:0000313" key="12">
    <source>
        <dbReference type="Proteomes" id="UP000198406"/>
    </source>
</evidence>
<dbReference type="InterPro" id="IPR042463">
    <property type="entry name" value="HNOB_dom_associated_sf"/>
</dbReference>
<name>A0A1Z5KEG5_FISSO</name>
<dbReference type="InterPro" id="IPR005467">
    <property type="entry name" value="His_kinase_dom"/>
</dbReference>
<feature type="compositionally biased region" description="Polar residues" evidence="8">
    <location>
        <begin position="673"/>
        <end position="686"/>
    </location>
</feature>
<dbReference type="SMART" id="SM00387">
    <property type="entry name" value="HATPase_c"/>
    <property type="match status" value="1"/>
</dbReference>
<dbReference type="Gene3D" id="3.30.450.260">
    <property type="entry name" value="Haem NO binding associated domain"/>
    <property type="match status" value="1"/>
</dbReference>
<keyword evidence="11" id="KW-0808">Transferase</keyword>
<feature type="domain" description="Response regulatory" evidence="10">
    <location>
        <begin position="1498"/>
        <end position="1613"/>
    </location>
</feature>
<feature type="compositionally biased region" description="Basic and acidic residues" evidence="8">
    <location>
        <begin position="517"/>
        <end position="528"/>
    </location>
</feature>
<sequence length="1614" mass="179592">MKLSSSAPEMSSDNTTLPPNHPPIVAEETNGEPNLLLPPAACPFSGVAFDPKLWETFQAKLASNGVFQHPMTHDEDQENEENVHLVSLRGEVDDNLPFPTTYFWKGSEATNYRVQVINEMTKRSKDLVLDRSKNESLYEAVYDNPRVKEAHIRKWGAEVAENVRNGTAEVRVKIIVGEELCCWLTLEEMKTLGTNDLYQKFIKRSRSIDRIRIALSCVAKDHSHQRTDERNGSSSSMRKERLSVCFSKGPSRPTSPAKQSSPMKGIQRENGSKPSCHTLKTVLVAHRSPMDGPLLTRENEITCLDDMVQRGDGVDVVTPYYLEEYSFSASDGLTLSILDTESTTVLDLLSSSTVRAKTTMGVRVINRASKRSKDLVLQINDTDTIFDAVYDHPGVKAAHVRKWGSSVVQAVKSGTSEVQFCVWDDDTDRPWRVFSIDELKSTTTRQLYELVSESSNLITIYLQCVPVDSHTSTSDNNSFSGTSPPELKMEPLTDKASGSSVRPEAKSLCNSIDEDSPSLHDKELSSLEQQKRQTLQRLKMMNAPRRPSLRIMKDGRPQFTIETEERSTDNLVVKKPSRGNHMKLAAVPHIPRTRSFPTTRVATNDNAEFVRRNGSYSQETVFTDPTETLRKEGVSYDSSADPNTAGCSNTSWNSPTKSLIRKRLLGALDRSKANSPATEVSSQSADQHVHLRGEQKVSIPYTEGDVTLDIKPTKNAIDQQSGNEEPSRSKREVLTNHSDKLASSIALDLPSTSFTTMQDVDSNSNSRIHEPQDKLKTNDKIKRFLALQQGKTDSVSPDDDASSEVHSLSACTQNRRDMPPLKEISVIADSRNSDIIPLPPAGPQEISLPANVVKDVFPYHIILDADFGIIQVGNNLEVLLEQTGLTGLCVNDILAVTNPIPMMDGWDWTVLEKMKDKTIFFESVLPSPSGDKRKLKGTIVEVSASPKHVMLVLFPNVKNLAEMEDANLSMGDLPLHSCQRETVLFGEHSKSEVNLTNHLDQLHRDLIDSMEQQIKDRTEELAAAFRNLEAANARLAIQSARQLEHFACMSHEIRTPLNCIVGMSSLLLDDADDMEPMHADSIQMINTSGELLKAVVDDVLDYAKLESGSFEVDIKEANLQSTLNSVVHSMSEKVREKNIRLRLDYSPFLPEIVETDSRRLQQVLFNLLGNAGKFSNQNSVIDLTVSLVPVESTGVDPAETSNGQVIRFEIKDYGKGIQSKDFQTIFEPFSQASKETQTLYGGTGLGLSITSKLVHRLGGTITLQSEYGKFAEFTVNLPMRGESVDVECLSKRVENTTIVLIENPTVHDYSFTSHAIKPEPIPLNAETAAAYHVNVERCTSLEEACQRIQNNNTPTKTHHFAFLVHEELYQSGILERLDGLVGHLNHTLMTFGPDFSVDSTKDRHFKSLSGIFASSLINKIAGYIEQRRREKLLFATGSSLAPTSVREMPLMTPAASAHVSTQNPNPPQPGSSVIISPNKIVKHIQPSTTATAERQHLKILYAEDNKVNQKVLSRILTRAGITQLTIVDNGKKAVDLTETEQFDIIFMDIQMPVMDGMQATKIITERNPFEKIIFCTAHALEEFKEQTEAVGATHFISKPFRLDDIERVLQELGY</sequence>
<dbReference type="Gene3D" id="3.40.50.2300">
    <property type="match status" value="1"/>
</dbReference>
<dbReference type="PROSITE" id="PS50110">
    <property type="entry name" value="RESPONSE_REGULATORY"/>
    <property type="match status" value="1"/>
</dbReference>
<dbReference type="CDD" id="cd17546">
    <property type="entry name" value="REC_hyHK_CKI1_RcsC-like"/>
    <property type="match status" value="1"/>
</dbReference>
<dbReference type="SUPFAM" id="SSF47384">
    <property type="entry name" value="Homodimeric domain of signal transducing histidine kinase"/>
    <property type="match status" value="1"/>
</dbReference>
<dbReference type="InterPro" id="IPR003661">
    <property type="entry name" value="HisK_dim/P_dom"/>
</dbReference>
<dbReference type="InterPro" id="IPR036890">
    <property type="entry name" value="HATPase_C_sf"/>
</dbReference>
<evidence type="ECO:0000259" key="10">
    <source>
        <dbReference type="PROSITE" id="PS50110"/>
    </source>
</evidence>
<keyword evidence="4" id="KW-0902">Two-component regulatory system</keyword>